<proteinExistence type="predicted"/>
<accession>A0ACC4DS11</accession>
<reference evidence="1" key="1">
    <citation type="submission" date="2024-12" db="EMBL/GenBank/DDBJ databases">
        <title>Comparative genomics and development of molecular markers within Purpureocillium lilacinum and among Purpureocillium species.</title>
        <authorList>
            <person name="Yeh Z.-Y."/>
            <person name="Ni N.-T."/>
            <person name="Lo P.-H."/>
            <person name="Mushyakhwo K."/>
            <person name="Lin C.-F."/>
            <person name="Nai Y.-S."/>
        </authorList>
    </citation>
    <scope>NUCLEOTIDE SEQUENCE</scope>
    <source>
        <strain evidence="1">NCHU-NPUST-175</strain>
    </source>
</reference>
<evidence type="ECO:0000313" key="2">
    <source>
        <dbReference type="Proteomes" id="UP001638806"/>
    </source>
</evidence>
<comment type="caution">
    <text evidence="1">The sequence shown here is derived from an EMBL/GenBank/DDBJ whole genome shotgun (WGS) entry which is preliminary data.</text>
</comment>
<dbReference type="EMBL" id="JBGNUJ010000006">
    <property type="protein sequence ID" value="KAL3958659.1"/>
    <property type="molecule type" value="Genomic_DNA"/>
</dbReference>
<dbReference type="Proteomes" id="UP001638806">
    <property type="component" value="Unassembled WGS sequence"/>
</dbReference>
<name>A0ACC4DS11_PURLI</name>
<sequence length="157" mass="17218">MDSGRSAPKTEEELAAERFVRDILTFQRSDGSFHFRDDEELKGSLGPSLFGVVTALRRYLAGDKCPEPTKRLLAVAAAVVALLEEQFAACRALWVLMAGKATDYVTRNARHGRAGRQLLEEARRNVKGMGQVMGEVRDVQARAEDVSVLTSAPIVSL</sequence>
<keyword evidence="2" id="KW-1185">Reference proteome</keyword>
<evidence type="ECO:0000313" key="1">
    <source>
        <dbReference type="EMBL" id="KAL3958659.1"/>
    </source>
</evidence>
<gene>
    <name evidence="1" type="ORF">ACCO45_006821</name>
</gene>
<organism evidence="1 2">
    <name type="scientific">Purpureocillium lilacinum</name>
    <name type="common">Paecilomyces lilacinus</name>
    <dbReference type="NCBI Taxonomy" id="33203"/>
    <lineage>
        <taxon>Eukaryota</taxon>
        <taxon>Fungi</taxon>
        <taxon>Dikarya</taxon>
        <taxon>Ascomycota</taxon>
        <taxon>Pezizomycotina</taxon>
        <taxon>Sordariomycetes</taxon>
        <taxon>Hypocreomycetidae</taxon>
        <taxon>Hypocreales</taxon>
        <taxon>Ophiocordycipitaceae</taxon>
        <taxon>Purpureocillium</taxon>
    </lineage>
</organism>
<protein>
    <submittedName>
        <fullName evidence="1">Uncharacterized protein</fullName>
    </submittedName>
</protein>